<name>A0A197K3P8_9FUNG</name>
<feature type="compositionally biased region" description="Basic and acidic residues" evidence="1">
    <location>
        <begin position="79"/>
        <end position="89"/>
    </location>
</feature>
<protein>
    <submittedName>
        <fullName evidence="2">Uncharacterized protein</fullName>
    </submittedName>
</protein>
<evidence type="ECO:0000313" key="3">
    <source>
        <dbReference type="Proteomes" id="UP000078512"/>
    </source>
</evidence>
<accession>A0A197K3P8</accession>
<feature type="compositionally biased region" description="Polar residues" evidence="1">
    <location>
        <begin position="31"/>
        <end position="41"/>
    </location>
</feature>
<feature type="compositionally biased region" description="Basic and acidic residues" evidence="1">
    <location>
        <begin position="43"/>
        <end position="72"/>
    </location>
</feature>
<dbReference type="Proteomes" id="UP000078512">
    <property type="component" value="Unassembled WGS sequence"/>
</dbReference>
<sequence length="105" mass="11712">MSALSTASRHSLTLTRMGRALVLPAAPLSHLNRSFWSTTQGRGKKDTIKSAPQWRDENATESEADVKADREPLPSNMHELQRESVEVIRSKHHGGQNSGSRDDRH</sequence>
<dbReference type="EMBL" id="KV442026">
    <property type="protein sequence ID" value="OAQ32105.1"/>
    <property type="molecule type" value="Genomic_DNA"/>
</dbReference>
<organism evidence="2 3">
    <name type="scientific">Linnemannia elongata AG-77</name>
    <dbReference type="NCBI Taxonomy" id="1314771"/>
    <lineage>
        <taxon>Eukaryota</taxon>
        <taxon>Fungi</taxon>
        <taxon>Fungi incertae sedis</taxon>
        <taxon>Mucoromycota</taxon>
        <taxon>Mortierellomycotina</taxon>
        <taxon>Mortierellomycetes</taxon>
        <taxon>Mortierellales</taxon>
        <taxon>Mortierellaceae</taxon>
        <taxon>Linnemannia</taxon>
    </lineage>
</organism>
<feature type="region of interest" description="Disordered" evidence="1">
    <location>
        <begin position="31"/>
        <end position="105"/>
    </location>
</feature>
<reference evidence="2 3" key="1">
    <citation type="submission" date="2016-05" db="EMBL/GenBank/DDBJ databases">
        <title>Genome sequencing reveals origins of a unique bacterial endosymbiosis in the earliest lineages of terrestrial Fungi.</title>
        <authorList>
            <consortium name="DOE Joint Genome Institute"/>
            <person name="Uehling J."/>
            <person name="Gryganskyi A."/>
            <person name="Hameed K."/>
            <person name="Tschaplinski T."/>
            <person name="Misztal P."/>
            <person name="Wu S."/>
            <person name="Desiro A."/>
            <person name="Vande Pol N."/>
            <person name="Du Z.-Y."/>
            <person name="Zienkiewicz A."/>
            <person name="Zienkiewicz K."/>
            <person name="Morin E."/>
            <person name="Tisserant E."/>
            <person name="Splivallo R."/>
            <person name="Hainaut M."/>
            <person name="Henrissat B."/>
            <person name="Ohm R."/>
            <person name="Kuo A."/>
            <person name="Yan J."/>
            <person name="Lipzen A."/>
            <person name="Nolan M."/>
            <person name="Labutti K."/>
            <person name="Barry K."/>
            <person name="Goldstein A."/>
            <person name="Labbe J."/>
            <person name="Schadt C."/>
            <person name="Tuskan G."/>
            <person name="Grigoriev I."/>
            <person name="Martin F."/>
            <person name="Vilgalys R."/>
            <person name="Bonito G."/>
        </authorList>
    </citation>
    <scope>NUCLEOTIDE SEQUENCE [LARGE SCALE GENOMIC DNA]</scope>
    <source>
        <strain evidence="2 3">AG-77</strain>
    </source>
</reference>
<dbReference type="AlphaFoldDB" id="A0A197K3P8"/>
<proteinExistence type="predicted"/>
<keyword evidence="3" id="KW-1185">Reference proteome</keyword>
<evidence type="ECO:0000313" key="2">
    <source>
        <dbReference type="EMBL" id="OAQ32105.1"/>
    </source>
</evidence>
<evidence type="ECO:0000256" key="1">
    <source>
        <dbReference type="SAM" id="MobiDB-lite"/>
    </source>
</evidence>
<gene>
    <name evidence="2" type="ORF">K457DRAFT_123554</name>
</gene>
<dbReference type="OrthoDB" id="529205at2759"/>